<sequence length="311" mass="35170">MADPLGPLDCRDNPLIGLPIEGPLADEPLQPPPSVLQAIPPFHLHQGDDCCNHNHDFTGPVFAAHIQPQKQEQNGPYTNPHENLLLPCTNCHVPTPPHKLHDLPCGDVLCRLCLVARVARVQKRIAQNHTEIQRLSHKIHHIDRYLRTIQATNRFTGDRQKRYLAHRQFYHRTIARLAGFTCYHSSRDVETKTEAETETEIDISQTLHRYQSCLGTTVSRNLWLLLNWLGDLPTGQRVCAWPDCGAYLPDCCRYQMADSIGSSKKGEVGLWRWHCAVCTGNSMGASSRRRGEDQGVFPFLRRGTVELAPCR</sequence>
<evidence type="ECO:0000313" key="1">
    <source>
        <dbReference type="EMBL" id="KAK4140817.1"/>
    </source>
</evidence>
<reference evidence="1" key="1">
    <citation type="journal article" date="2023" name="Mol. Phylogenet. Evol.">
        <title>Genome-scale phylogeny and comparative genomics of the fungal order Sordariales.</title>
        <authorList>
            <person name="Hensen N."/>
            <person name="Bonometti L."/>
            <person name="Westerberg I."/>
            <person name="Brannstrom I.O."/>
            <person name="Guillou S."/>
            <person name="Cros-Aarteil S."/>
            <person name="Calhoun S."/>
            <person name="Haridas S."/>
            <person name="Kuo A."/>
            <person name="Mondo S."/>
            <person name="Pangilinan J."/>
            <person name="Riley R."/>
            <person name="LaButti K."/>
            <person name="Andreopoulos B."/>
            <person name="Lipzen A."/>
            <person name="Chen C."/>
            <person name="Yan M."/>
            <person name="Daum C."/>
            <person name="Ng V."/>
            <person name="Clum A."/>
            <person name="Steindorff A."/>
            <person name="Ohm R.A."/>
            <person name="Martin F."/>
            <person name="Silar P."/>
            <person name="Natvig D.O."/>
            <person name="Lalanne C."/>
            <person name="Gautier V."/>
            <person name="Ament-Velasquez S.L."/>
            <person name="Kruys A."/>
            <person name="Hutchinson M.I."/>
            <person name="Powell A.J."/>
            <person name="Barry K."/>
            <person name="Miller A.N."/>
            <person name="Grigoriev I.V."/>
            <person name="Debuchy R."/>
            <person name="Gladieux P."/>
            <person name="Hiltunen Thoren M."/>
            <person name="Johannesson H."/>
        </authorList>
    </citation>
    <scope>NUCLEOTIDE SEQUENCE</scope>
    <source>
        <strain evidence="1">CBS 141.50</strain>
    </source>
</reference>
<gene>
    <name evidence="1" type="ORF">C8A04DRAFT_14569</name>
</gene>
<dbReference type="Proteomes" id="UP001302676">
    <property type="component" value="Unassembled WGS sequence"/>
</dbReference>
<comment type="caution">
    <text evidence="1">The sequence shown here is derived from an EMBL/GenBank/DDBJ whole genome shotgun (WGS) entry which is preliminary data.</text>
</comment>
<name>A0AAN6UX45_9PEZI</name>
<keyword evidence="2" id="KW-1185">Reference proteome</keyword>
<protein>
    <submittedName>
        <fullName evidence="1">Uncharacterized protein</fullName>
    </submittedName>
</protein>
<dbReference type="EMBL" id="MU853622">
    <property type="protein sequence ID" value="KAK4140817.1"/>
    <property type="molecule type" value="Genomic_DNA"/>
</dbReference>
<dbReference type="RefSeq" id="XP_062634188.1">
    <property type="nucleotide sequence ID" value="XM_062778151.1"/>
</dbReference>
<organism evidence="1 2">
    <name type="scientific">Dichotomopilus funicola</name>
    <dbReference type="NCBI Taxonomy" id="1934379"/>
    <lineage>
        <taxon>Eukaryota</taxon>
        <taxon>Fungi</taxon>
        <taxon>Dikarya</taxon>
        <taxon>Ascomycota</taxon>
        <taxon>Pezizomycotina</taxon>
        <taxon>Sordariomycetes</taxon>
        <taxon>Sordariomycetidae</taxon>
        <taxon>Sordariales</taxon>
        <taxon>Chaetomiaceae</taxon>
        <taxon>Dichotomopilus</taxon>
    </lineage>
</organism>
<accession>A0AAN6UX45</accession>
<reference evidence="1" key="2">
    <citation type="submission" date="2023-05" db="EMBL/GenBank/DDBJ databases">
        <authorList>
            <consortium name="Lawrence Berkeley National Laboratory"/>
            <person name="Steindorff A."/>
            <person name="Hensen N."/>
            <person name="Bonometti L."/>
            <person name="Westerberg I."/>
            <person name="Brannstrom I.O."/>
            <person name="Guillou S."/>
            <person name="Cros-Aarteil S."/>
            <person name="Calhoun S."/>
            <person name="Haridas S."/>
            <person name="Kuo A."/>
            <person name="Mondo S."/>
            <person name="Pangilinan J."/>
            <person name="Riley R."/>
            <person name="Labutti K."/>
            <person name="Andreopoulos B."/>
            <person name="Lipzen A."/>
            <person name="Chen C."/>
            <person name="Yanf M."/>
            <person name="Daum C."/>
            <person name="Ng V."/>
            <person name="Clum A."/>
            <person name="Ohm R."/>
            <person name="Martin F."/>
            <person name="Silar P."/>
            <person name="Natvig D."/>
            <person name="Lalanne C."/>
            <person name="Gautier V."/>
            <person name="Ament-Velasquez S.L."/>
            <person name="Kruys A."/>
            <person name="Hutchinson M.I."/>
            <person name="Powell A.J."/>
            <person name="Barry K."/>
            <person name="Miller A.N."/>
            <person name="Grigoriev I.V."/>
            <person name="Debuchy R."/>
            <person name="Gladieux P."/>
            <person name="Thoren M.H."/>
            <person name="Johannesson H."/>
        </authorList>
    </citation>
    <scope>NUCLEOTIDE SEQUENCE</scope>
    <source>
        <strain evidence="1">CBS 141.50</strain>
    </source>
</reference>
<dbReference type="GeneID" id="87814764"/>
<proteinExistence type="predicted"/>
<evidence type="ECO:0000313" key="2">
    <source>
        <dbReference type="Proteomes" id="UP001302676"/>
    </source>
</evidence>
<dbReference type="AlphaFoldDB" id="A0AAN6UX45"/>